<feature type="compositionally biased region" description="Acidic residues" evidence="1">
    <location>
        <begin position="38"/>
        <end position="53"/>
    </location>
</feature>
<evidence type="ECO:0000313" key="3">
    <source>
        <dbReference type="Proteomes" id="UP000077684"/>
    </source>
</evidence>
<feature type="compositionally biased region" description="Basic and acidic residues" evidence="1">
    <location>
        <begin position="188"/>
        <end position="204"/>
    </location>
</feature>
<dbReference type="Proteomes" id="UP000077684">
    <property type="component" value="Unassembled WGS sequence"/>
</dbReference>
<sequence length="226" mass="26504">MTSANNLDTPTRSIEEDPNYWIPEDNQPTPSSPHSDYGEYEDQDQLEQSDTDVDAPTTSEKASSNELQDVVAPLKELLKDIDLDHLRETAERLQRALQGIEKHAPRLDRFNSDLESRLESLEAHQLRLRNERYTPTPRAARTIERCQYRRSNRSPSPEPRRRPQDTASTRSRDYRTTQPYYRPSDVYRPSENRRNQDRSQEPTKRPFRQTDAQQLQNAIRNLDLVD</sequence>
<organism evidence="2 3">
    <name type="scientific">Tilletia controversa</name>
    <name type="common">dwarf bunt fungus</name>
    <dbReference type="NCBI Taxonomy" id="13291"/>
    <lineage>
        <taxon>Eukaryota</taxon>
        <taxon>Fungi</taxon>
        <taxon>Dikarya</taxon>
        <taxon>Basidiomycota</taxon>
        <taxon>Ustilaginomycotina</taxon>
        <taxon>Exobasidiomycetes</taxon>
        <taxon>Tilletiales</taxon>
        <taxon>Tilletiaceae</taxon>
        <taxon>Tilletia</taxon>
    </lineage>
</organism>
<accession>A0A8X7MKF7</accession>
<dbReference type="EMBL" id="LWDE02001744">
    <property type="protein sequence ID" value="KAE8239382.1"/>
    <property type="molecule type" value="Genomic_DNA"/>
</dbReference>
<feature type="compositionally biased region" description="Polar residues" evidence="1">
    <location>
        <begin position="56"/>
        <end position="67"/>
    </location>
</feature>
<keyword evidence="3" id="KW-1185">Reference proteome</keyword>
<comment type="caution">
    <text evidence="2">The sequence shown here is derived from an EMBL/GenBank/DDBJ whole genome shotgun (WGS) entry which is preliminary data.</text>
</comment>
<protein>
    <submittedName>
        <fullName evidence="2">Uncharacterized protein</fullName>
    </submittedName>
</protein>
<feature type="compositionally biased region" description="Polar residues" evidence="1">
    <location>
        <begin position="1"/>
        <end position="12"/>
    </location>
</feature>
<feature type="region of interest" description="Disordered" evidence="1">
    <location>
        <begin position="129"/>
        <end position="211"/>
    </location>
</feature>
<dbReference type="AlphaFoldDB" id="A0A8X7MKF7"/>
<evidence type="ECO:0000313" key="2">
    <source>
        <dbReference type="EMBL" id="KAE8239382.1"/>
    </source>
</evidence>
<feature type="compositionally biased region" description="Basic and acidic residues" evidence="1">
    <location>
        <begin position="158"/>
        <end position="175"/>
    </location>
</feature>
<reference evidence="2" key="1">
    <citation type="submission" date="2016-04" db="EMBL/GenBank/DDBJ databases">
        <authorList>
            <person name="Nguyen H.D."/>
            <person name="Samba Siva P."/>
            <person name="Cullis J."/>
            <person name="Levesque C.A."/>
            <person name="Hambleton S."/>
        </authorList>
    </citation>
    <scope>NUCLEOTIDE SEQUENCE</scope>
    <source>
        <strain evidence="2">DAOMC 236426</strain>
    </source>
</reference>
<gene>
    <name evidence="2" type="ORF">A4X06_0g8288</name>
</gene>
<feature type="region of interest" description="Disordered" evidence="1">
    <location>
        <begin position="1"/>
        <end position="69"/>
    </location>
</feature>
<reference evidence="2" key="2">
    <citation type="journal article" date="2019" name="IMA Fungus">
        <title>Genome sequencing and comparison of five Tilletia species to identify candidate genes for the detection of regulated species infecting wheat.</title>
        <authorList>
            <person name="Nguyen H.D.T."/>
            <person name="Sultana T."/>
            <person name="Kesanakurti P."/>
            <person name="Hambleton S."/>
        </authorList>
    </citation>
    <scope>NUCLEOTIDE SEQUENCE</scope>
    <source>
        <strain evidence="2">DAOMC 236426</strain>
    </source>
</reference>
<evidence type="ECO:0000256" key="1">
    <source>
        <dbReference type="SAM" id="MobiDB-lite"/>
    </source>
</evidence>
<proteinExistence type="predicted"/>
<name>A0A8X7MKF7_9BASI</name>